<feature type="region of interest" description="Disordered" evidence="1">
    <location>
        <begin position="427"/>
        <end position="446"/>
    </location>
</feature>
<evidence type="ECO:0000313" key="2">
    <source>
        <dbReference type="EMBL" id="KAH6828808.1"/>
    </source>
</evidence>
<proteinExistence type="predicted"/>
<dbReference type="PANTHER" id="PTHR37392">
    <property type="entry name" value="OS09G0556800 PROTEIN"/>
    <property type="match status" value="1"/>
</dbReference>
<evidence type="ECO:0000256" key="1">
    <source>
        <dbReference type="SAM" id="MobiDB-lite"/>
    </source>
</evidence>
<comment type="caution">
    <text evidence="2">The sequence shown here is derived from an EMBL/GenBank/DDBJ whole genome shotgun (WGS) entry which is preliminary data.</text>
</comment>
<accession>A0AAD4J7U0</accession>
<gene>
    <name evidence="2" type="ORF">C2S53_012945</name>
</gene>
<protein>
    <submittedName>
        <fullName evidence="2">Uncharacterized protein</fullName>
    </submittedName>
</protein>
<dbReference type="EMBL" id="SDAM02000120">
    <property type="protein sequence ID" value="KAH6828808.1"/>
    <property type="molecule type" value="Genomic_DNA"/>
</dbReference>
<feature type="compositionally biased region" description="Polar residues" evidence="1">
    <location>
        <begin position="209"/>
        <end position="228"/>
    </location>
</feature>
<dbReference type="PANTHER" id="PTHR37392:SF1">
    <property type="entry name" value="OS09G0556800 PROTEIN"/>
    <property type="match status" value="1"/>
</dbReference>
<feature type="compositionally biased region" description="Basic and acidic residues" evidence="1">
    <location>
        <begin position="427"/>
        <end position="444"/>
    </location>
</feature>
<dbReference type="AlphaFoldDB" id="A0AAD4J7U0"/>
<reference evidence="2 3" key="1">
    <citation type="journal article" date="2021" name="Nat. Commun.">
        <title>Incipient diploidization of the medicinal plant Perilla within 10,000 years.</title>
        <authorList>
            <person name="Zhang Y."/>
            <person name="Shen Q."/>
            <person name="Leng L."/>
            <person name="Zhang D."/>
            <person name="Chen S."/>
            <person name="Shi Y."/>
            <person name="Ning Z."/>
            <person name="Chen S."/>
        </authorList>
    </citation>
    <scope>NUCLEOTIDE SEQUENCE [LARGE SCALE GENOMIC DNA]</scope>
    <source>
        <strain evidence="3">cv. PC099</strain>
    </source>
</reference>
<organism evidence="2 3">
    <name type="scientific">Perilla frutescens var. hirtella</name>
    <name type="common">Perilla citriodora</name>
    <name type="synonym">Perilla setoyensis</name>
    <dbReference type="NCBI Taxonomy" id="608512"/>
    <lineage>
        <taxon>Eukaryota</taxon>
        <taxon>Viridiplantae</taxon>
        <taxon>Streptophyta</taxon>
        <taxon>Embryophyta</taxon>
        <taxon>Tracheophyta</taxon>
        <taxon>Spermatophyta</taxon>
        <taxon>Magnoliopsida</taxon>
        <taxon>eudicotyledons</taxon>
        <taxon>Gunneridae</taxon>
        <taxon>Pentapetalae</taxon>
        <taxon>asterids</taxon>
        <taxon>lamiids</taxon>
        <taxon>Lamiales</taxon>
        <taxon>Lamiaceae</taxon>
        <taxon>Nepetoideae</taxon>
        <taxon>Elsholtzieae</taxon>
        <taxon>Perilla</taxon>
    </lineage>
</organism>
<name>A0AAD4J7U0_PERFH</name>
<keyword evidence="3" id="KW-1185">Reference proteome</keyword>
<sequence>MVYTYTPTYYSSLHESITSICKTVLPFSLKKRRLPAIAASEQRLSKQQSDNLKWQQDSFHQILNLMGLCKEGIVPLNEVSAFRTHLLETLIASPIDHEPPLILRDKLIFLQELVYAKCISEEEYHASKRPLLQRLAVQGAEIEARDVIVGAHKEASNDEWSEIDLKDDSQEYISTSKSRSTVKRMRGAASLLGYVSSDRNGKLKEKGANSASSKSNPSEVGSCTQNPFWNGKSDERENGFESILMEESLQSVGEKGRKTPLRAAFRREEDQNPAEEKEKVKLGKRGGWVFDGFKKWRKNESRDEIARFSSVDEESDEACYGGKLVRNPVGEGPDTRQIKRKLHPNGAPTDFFVDKVVAENIKKQLCKISARNPDLHLTDDEIEAISMRLPVDKVDLEKFFPRSWCDQYGDVVLDLVRKEFKEHMREMGNQRGGEKHNKFEDENSHPNLNSHCYKQANLSISSRARSHVNSSSIDKGFKYNPFFDM</sequence>
<evidence type="ECO:0000313" key="3">
    <source>
        <dbReference type="Proteomes" id="UP001190926"/>
    </source>
</evidence>
<dbReference type="Proteomes" id="UP001190926">
    <property type="component" value="Unassembled WGS sequence"/>
</dbReference>
<feature type="region of interest" description="Disordered" evidence="1">
    <location>
        <begin position="200"/>
        <end position="235"/>
    </location>
</feature>